<sequence>MKHVIFAVLVMLSSLGFSQEEEIDRKKEFEKVQEVPIFPGCESEQGKEKRTKCFNAEMTKLVFKYFRTRKALNSNLPPGRVRMILSFKIDKEGHLKDIKTEAPTKKLKKELKRLASKVPELKPGKIEGEPVIVGYSIPIIFTVSN</sequence>
<dbReference type="EMBL" id="CAXJIO010000011">
    <property type="protein sequence ID" value="CAL2102717.1"/>
    <property type="molecule type" value="Genomic_DNA"/>
</dbReference>
<name>A0ABP1EZ42_9FLAO</name>
<protein>
    <recommendedName>
        <fullName evidence="3">TonB C-terminal domain-containing protein</fullName>
    </recommendedName>
</protein>
<dbReference type="Gene3D" id="3.30.1150.10">
    <property type="match status" value="1"/>
</dbReference>
<keyword evidence="2" id="KW-1185">Reference proteome</keyword>
<gene>
    <name evidence="1" type="ORF">T190423A01A_20468</name>
</gene>
<accession>A0ABP1EZ42</accession>
<evidence type="ECO:0000313" key="1">
    <source>
        <dbReference type="EMBL" id="CAL2102717.1"/>
    </source>
</evidence>
<dbReference type="RefSeq" id="WP_348716316.1">
    <property type="nucleotide sequence ID" value="NZ_CAXJIO010000011.1"/>
</dbReference>
<reference evidence="1 2" key="1">
    <citation type="submission" date="2024-05" db="EMBL/GenBank/DDBJ databases">
        <authorList>
            <person name="Duchaud E."/>
        </authorList>
    </citation>
    <scope>NUCLEOTIDE SEQUENCE [LARGE SCALE GENOMIC DNA]</scope>
    <source>
        <strain evidence="1">Ena-SAMPLE-TAB-13-05-2024-13:56:06:370-140308</strain>
    </source>
</reference>
<proteinExistence type="predicted"/>
<evidence type="ECO:0008006" key="3">
    <source>
        <dbReference type="Google" id="ProtNLM"/>
    </source>
</evidence>
<dbReference type="Proteomes" id="UP001497527">
    <property type="component" value="Unassembled WGS sequence"/>
</dbReference>
<evidence type="ECO:0000313" key="2">
    <source>
        <dbReference type="Proteomes" id="UP001497527"/>
    </source>
</evidence>
<comment type="caution">
    <text evidence="1">The sequence shown here is derived from an EMBL/GenBank/DDBJ whole genome shotgun (WGS) entry which is preliminary data.</text>
</comment>
<organism evidence="1 2">
    <name type="scientific">Tenacibaculum polynesiense</name>
    <dbReference type="NCBI Taxonomy" id="3137857"/>
    <lineage>
        <taxon>Bacteria</taxon>
        <taxon>Pseudomonadati</taxon>
        <taxon>Bacteroidota</taxon>
        <taxon>Flavobacteriia</taxon>
        <taxon>Flavobacteriales</taxon>
        <taxon>Flavobacteriaceae</taxon>
        <taxon>Tenacibaculum</taxon>
    </lineage>
</organism>